<gene>
    <name evidence="3" type="ORF">HOLleu_34366</name>
</gene>
<evidence type="ECO:0000256" key="2">
    <source>
        <dbReference type="ARBA" id="ARBA00012701"/>
    </source>
</evidence>
<keyword evidence="4" id="KW-1185">Reference proteome</keyword>
<comment type="similarity">
    <text evidence="1">Belongs to the arylamine N-acetyltransferase family.</text>
</comment>
<dbReference type="EC" id="2.3.1.5" evidence="2"/>
<reference evidence="3" key="1">
    <citation type="submission" date="2021-10" db="EMBL/GenBank/DDBJ databases">
        <title>Tropical sea cucumber genome reveals ecological adaptation and Cuvierian tubules defense mechanism.</title>
        <authorList>
            <person name="Chen T."/>
        </authorList>
    </citation>
    <scope>NUCLEOTIDE SEQUENCE</scope>
    <source>
        <strain evidence="3">Nanhai2018</strain>
        <tissue evidence="3">Muscle</tissue>
    </source>
</reference>
<evidence type="ECO:0000313" key="3">
    <source>
        <dbReference type="EMBL" id="KAJ8024453.1"/>
    </source>
</evidence>
<organism evidence="3 4">
    <name type="scientific">Holothuria leucospilota</name>
    <name type="common">Black long sea cucumber</name>
    <name type="synonym">Mertensiothuria leucospilota</name>
    <dbReference type="NCBI Taxonomy" id="206669"/>
    <lineage>
        <taxon>Eukaryota</taxon>
        <taxon>Metazoa</taxon>
        <taxon>Echinodermata</taxon>
        <taxon>Eleutherozoa</taxon>
        <taxon>Echinozoa</taxon>
        <taxon>Holothuroidea</taxon>
        <taxon>Aspidochirotacea</taxon>
        <taxon>Aspidochirotida</taxon>
        <taxon>Holothuriidae</taxon>
        <taxon>Holothuria</taxon>
    </lineage>
</organism>
<dbReference type="Proteomes" id="UP001152320">
    <property type="component" value="Chromosome 18"/>
</dbReference>
<name>A0A9Q1BG71_HOLLE</name>
<dbReference type="GO" id="GO:0004060">
    <property type="term" value="F:arylamine N-acetyltransferase activity"/>
    <property type="evidence" value="ECO:0007669"/>
    <property type="project" value="UniProtKB-EC"/>
</dbReference>
<dbReference type="InterPro" id="IPR001447">
    <property type="entry name" value="Arylamine_N-AcTrfase"/>
</dbReference>
<dbReference type="OrthoDB" id="10260017at2759"/>
<evidence type="ECO:0000313" key="4">
    <source>
        <dbReference type="Proteomes" id="UP001152320"/>
    </source>
</evidence>
<proteinExistence type="inferred from homology"/>
<dbReference type="AlphaFoldDB" id="A0A9Q1BG71"/>
<protein>
    <recommendedName>
        <fullName evidence="2">arylamine N-acetyltransferase</fullName>
        <ecNumber evidence="2">2.3.1.5</ecNumber>
    </recommendedName>
</protein>
<dbReference type="SUPFAM" id="SSF54001">
    <property type="entry name" value="Cysteine proteinases"/>
    <property type="match status" value="1"/>
</dbReference>
<accession>A0A9Q1BG71</accession>
<dbReference type="EMBL" id="JAIZAY010000018">
    <property type="protein sequence ID" value="KAJ8024453.1"/>
    <property type="molecule type" value="Genomic_DNA"/>
</dbReference>
<dbReference type="Gene3D" id="3.30.2140.20">
    <property type="match status" value="1"/>
</dbReference>
<evidence type="ECO:0000256" key="1">
    <source>
        <dbReference type="ARBA" id="ARBA00006547"/>
    </source>
</evidence>
<dbReference type="InterPro" id="IPR053710">
    <property type="entry name" value="Arylamine_NAT_domain_sf"/>
</dbReference>
<comment type="caution">
    <text evidence="3">The sequence shown here is derived from an EMBL/GenBank/DDBJ whole genome shotgun (WGS) entry which is preliminary data.</text>
</comment>
<dbReference type="InterPro" id="IPR038765">
    <property type="entry name" value="Papain-like_cys_pep_sf"/>
</dbReference>
<dbReference type="Pfam" id="PF00797">
    <property type="entry name" value="Acetyltransf_2"/>
    <property type="match status" value="1"/>
</dbReference>
<sequence length="375" mass="42442">MNVCRSFIGSNRASNGRLKVLQYHLQNVSHARPTSMLNFRPGGYSNTNVTFMNMRASSTGTVLDLLVNHLPQEEVEVTYPLTVKEAFSFIEDVLKLPNPQSLLREDRHAFLNLLAKQMNYAVPFSNIVLVGKPFGQRVAPSLEECKEEVVACRGGSCFIINTFNKILLDLLGYKTRFTTGKNPYHKVMGTHTGLVVQDLRYSGSEDLLEVGTRRPLFEAIPLDFGEESPEYAFGHVVSKFFRSEDGLVHWCKELDRNTKAQEAVIERGNKRWEVQLIYDLDLTVPLSLMVACHGLIWPNADIVPEVHGDAVVSGYSGKQFVVIKGKQVSVVREDFSKENYTAESKEHLINIYQKYFPQFSVAMVERAIENTISKW</sequence>